<evidence type="ECO:0000313" key="3">
    <source>
        <dbReference type="Proteomes" id="UP000824013"/>
    </source>
</evidence>
<proteinExistence type="predicted"/>
<name>A0A9D1ZL12_9LACO</name>
<dbReference type="AlphaFoldDB" id="A0A9D1ZL12"/>
<feature type="signal peptide" evidence="1">
    <location>
        <begin position="1"/>
        <end position="28"/>
    </location>
</feature>
<accession>A0A9D1ZL12</accession>
<comment type="caution">
    <text evidence="2">The sequence shown here is derived from an EMBL/GenBank/DDBJ whole genome shotgun (WGS) entry which is preliminary data.</text>
</comment>
<dbReference type="EMBL" id="DXCM01000009">
    <property type="protein sequence ID" value="HIY91478.1"/>
    <property type="molecule type" value="Genomic_DNA"/>
</dbReference>
<sequence length="167" mass="18855">MRRKVIVAFLVALMSFTFSILSVQSVKAESVTKGSYVEVYAKKAELYSSSGRKLGIYEPKNSDWYLGNTIKISGKDFYQVATDEYLSSDDSYVYHNRPEIITVSNDGDVPVYNSKLVESTEVALGPGTSWYSDRIIYASGGMPFVRVATDEYVGMWYVVQQKFTQRL</sequence>
<evidence type="ECO:0000256" key="1">
    <source>
        <dbReference type="SAM" id="SignalP"/>
    </source>
</evidence>
<reference evidence="2" key="2">
    <citation type="submission" date="2021-04" db="EMBL/GenBank/DDBJ databases">
        <authorList>
            <person name="Gilroy R."/>
        </authorList>
    </citation>
    <scope>NUCLEOTIDE SEQUENCE</scope>
    <source>
        <strain evidence="2">3204</strain>
    </source>
</reference>
<feature type="chain" id="PRO_5039214013" description="Surface layer protein A domain-containing protein" evidence="1">
    <location>
        <begin position="29"/>
        <end position="167"/>
    </location>
</feature>
<gene>
    <name evidence="2" type="ORF">H9820_00885</name>
</gene>
<keyword evidence="1" id="KW-0732">Signal</keyword>
<organism evidence="2 3">
    <name type="scientific">Candidatus Companilactobacillus pullicola</name>
    <dbReference type="NCBI Taxonomy" id="2838523"/>
    <lineage>
        <taxon>Bacteria</taxon>
        <taxon>Bacillati</taxon>
        <taxon>Bacillota</taxon>
        <taxon>Bacilli</taxon>
        <taxon>Lactobacillales</taxon>
        <taxon>Lactobacillaceae</taxon>
        <taxon>Companilactobacillus</taxon>
    </lineage>
</organism>
<evidence type="ECO:0000313" key="2">
    <source>
        <dbReference type="EMBL" id="HIY91478.1"/>
    </source>
</evidence>
<evidence type="ECO:0008006" key="4">
    <source>
        <dbReference type="Google" id="ProtNLM"/>
    </source>
</evidence>
<reference evidence="2" key="1">
    <citation type="journal article" date="2021" name="PeerJ">
        <title>Extensive microbial diversity within the chicken gut microbiome revealed by metagenomics and culture.</title>
        <authorList>
            <person name="Gilroy R."/>
            <person name="Ravi A."/>
            <person name="Getino M."/>
            <person name="Pursley I."/>
            <person name="Horton D.L."/>
            <person name="Alikhan N.F."/>
            <person name="Baker D."/>
            <person name="Gharbi K."/>
            <person name="Hall N."/>
            <person name="Watson M."/>
            <person name="Adriaenssens E.M."/>
            <person name="Foster-Nyarko E."/>
            <person name="Jarju S."/>
            <person name="Secka A."/>
            <person name="Antonio M."/>
            <person name="Oren A."/>
            <person name="Chaudhuri R.R."/>
            <person name="La Ragione R."/>
            <person name="Hildebrand F."/>
            <person name="Pallen M.J."/>
        </authorList>
    </citation>
    <scope>NUCLEOTIDE SEQUENCE</scope>
    <source>
        <strain evidence="2">3204</strain>
    </source>
</reference>
<protein>
    <recommendedName>
        <fullName evidence="4">Surface layer protein A domain-containing protein</fullName>
    </recommendedName>
</protein>
<dbReference type="Proteomes" id="UP000824013">
    <property type="component" value="Unassembled WGS sequence"/>
</dbReference>